<evidence type="ECO:0000256" key="1">
    <source>
        <dbReference type="SAM" id="MobiDB-lite"/>
    </source>
</evidence>
<proteinExistence type="predicted"/>
<feature type="region of interest" description="Disordered" evidence="1">
    <location>
        <begin position="135"/>
        <end position="190"/>
    </location>
</feature>
<sequence>MGVIGLPQESMAVSVSIGTTGPRSMYSCSIGTSGSDSGSVYSIGVSDSSSEAIYKMSVTGSFTTVNPLTAEECTNRIFIRLDKDRNAVISLQEFIDGSLDDDWIRDMLECDLSTVEIQRTEKCLHLLPRTSSRNLLPRTSSRNLMSRTSSKNLLPRTSSENLLSRKSSENLLPQSQAKTDSSEQSQGKAD</sequence>
<dbReference type="OrthoDB" id="191686at2759"/>
<dbReference type="GeneTree" id="ENSGT00940000166645"/>
<accession>A0A8C5PY45</accession>
<dbReference type="Ensembl" id="ENSLLET00000030058.1">
    <property type="protein sequence ID" value="ENSLLEP00000028936.1"/>
    <property type="gene ID" value="ENSLLEG00000018373.1"/>
</dbReference>
<evidence type="ECO:0000313" key="3">
    <source>
        <dbReference type="Proteomes" id="UP000694569"/>
    </source>
</evidence>
<reference evidence="2" key="2">
    <citation type="submission" date="2025-09" db="UniProtKB">
        <authorList>
            <consortium name="Ensembl"/>
        </authorList>
    </citation>
    <scope>IDENTIFICATION</scope>
</reference>
<keyword evidence="3" id="KW-1185">Reference proteome</keyword>
<organism evidence="2 3">
    <name type="scientific">Leptobrachium leishanense</name>
    <name type="common">Leishan spiny toad</name>
    <dbReference type="NCBI Taxonomy" id="445787"/>
    <lineage>
        <taxon>Eukaryota</taxon>
        <taxon>Metazoa</taxon>
        <taxon>Chordata</taxon>
        <taxon>Craniata</taxon>
        <taxon>Vertebrata</taxon>
        <taxon>Euteleostomi</taxon>
        <taxon>Amphibia</taxon>
        <taxon>Batrachia</taxon>
        <taxon>Anura</taxon>
        <taxon>Pelobatoidea</taxon>
        <taxon>Megophryidae</taxon>
        <taxon>Leptobrachium</taxon>
    </lineage>
</organism>
<protein>
    <recommendedName>
        <fullName evidence="4">EF-hand domain-containing protein</fullName>
    </recommendedName>
</protein>
<evidence type="ECO:0000313" key="2">
    <source>
        <dbReference type="Ensembl" id="ENSLLEP00000028936.1"/>
    </source>
</evidence>
<name>A0A8C5PY45_9ANUR</name>
<evidence type="ECO:0008006" key="4">
    <source>
        <dbReference type="Google" id="ProtNLM"/>
    </source>
</evidence>
<reference evidence="2" key="1">
    <citation type="submission" date="2025-08" db="UniProtKB">
        <authorList>
            <consortium name="Ensembl"/>
        </authorList>
    </citation>
    <scope>IDENTIFICATION</scope>
</reference>
<dbReference type="AlphaFoldDB" id="A0A8C5PY45"/>
<dbReference type="Proteomes" id="UP000694569">
    <property type="component" value="Unplaced"/>
</dbReference>
<dbReference type="Gene3D" id="1.10.238.10">
    <property type="entry name" value="EF-hand"/>
    <property type="match status" value="1"/>
</dbReference>